<dbReference type="PROSITE" id="PS51379">
    <property type="entry name" value="4FE4S_FER_2"/>
    <property type="match status" value="2"/>
</dbReference>
<evidence type="ECO:0000256" key="1">
    <source>
        <dbReference type="ARBA" id="ARBA00007523"/>
    </source>
</evidence>
<organism evidence="7 8">
    <name type="scientific">Deferribacter autotrophicus</name>
    <dbReference type="NCBI Taxonomy" id="500465"/>
    <lineage>
        <taxon>Bacteria</taxon>
        <taxon>Pseudomonadati</taxon>
        <taxon>Deferribacterota</taxon>
        <taxon>Deferribacteres</taxon>
        <taxon>Deferribacterales</taxon>
        <taxon>Deferribacteraceae</taxon>
        <taxon>Deferribacter</taxon>
    </lineage>
</organism>
<dbReference type="SUPFAM" id="SSF142984">
    <property type="entry name" value="Nqo1 middle domain-like"/>
    <property type="match status" value="1"/>
</dbReference>
<dbReference type="Gene3D" id="6.10.250.1450">
    <property type="match status" value="1"/>
</dbReference>
<evidence type="ECO:0000313" key="7">
    <source>
        <dbReference type="EMBL" id="KAA0256846.1"/>
    </source>
</evidence>
<dbReference type="Gene3D" id="3.10.20.600">
    <property type="match status" value="1"/>
</dbReference>
<evidence type="ECO:0000256" key="2">
    <source>
        <dbReference type="ARBA" id="ARBA00022485"/>
    </source>
</evidence>
<accession>A0A5A8F1U2</accession>
<dbReference type="SUPFAM" id="SSF54862">
    <property type="entry name" value="4Fe-4S ferredoxins"/>
    <property type="match status" value="1"/>
</dbReference>
<feature type="domain" description="4Fe-4S ferredoxin-type" evidence="6">
    <location>
        <begin position="574"/>
        <end position="603"/>
    </location>
</feature>
<evidence type="ECO:0000313" key="8">
    <source>
        <dbReference type="Proteomes" id="UP000322876"/>
    </source>
</evidence>
<keyword evidence="5" id="KW-0411">Iron-sulfur</keyword>
<dbReference type="Pfam" id="PF10589">
    <property type="entry name" value="NADH_4Fe-4S"/>
    <property type="match status" value="1"/>
</dbReference>
<dbReference type="EMBL" id="VFJB01000010">
    <property type="protein sequence ID" value="KAA0256846.1"/>
    <property type="molecule type" value="Genomic_DNA"/>
</dbReference>
<dbReference type="PANTHER" id="PTHR43578:SF3">
    <property type="entry name" value="NADH-QUINONE OXIDOREDUCTASE SUBUNIT F"/>
    <property type="match status" value="1"/>
</dbReference>
<dbReference type="InterPro" id="IPR011538">
    <property type="entry name" value="Nuo51_FMN-bd"/>
</dbReference>
<dbReference type="Gene3D" id="3.40.50.11540">
    <property type="entry name" value="NADH-ubiquinone oxidoreductase 51kDa subunit"/>
    <property type="match status" value="1"/>
</dbReference>
<dbReference type="InterPro" id="IPR037225">
    <property type="entry name" value="Nuo51_FMN-bd_sf"/>
</dbReference>
<dbReference type="SUPFAM" id="SSF140490">
    <property type="entry name" value="Nqo1C-terminal domain-like"/>
    <property type="match status" value="1"/>
</dbReference>
<dbReference type="InterPro" id="IPR017900">
    <property type="entry name" value="4Fe4S_Fe_S_CS"/>
</dbReference>
<protein>
    <submittedName>
        <fullName evidence="7">NADH-quinone oxidoreductase subunit NuoF</fullName>
    </submittedName>
</protein>
<dbReference type="CDD" id="cd02980">
    <property type="entry name" value="TRX_Fd_family"/>
    <property type="match status" value="1"/>
</dbReference>
<reference evidence="7 8" key="1">
    <citation type="submission" date="2019-06" db="EMBL/GenBank/DDBJ databases">
        <title>Genomic insights into carbon and energy metabolism of Deferribacter autotrophicus revealed new metabolic traits in the phylum Deferribacteres.</title>
        <authorList>
            <person name="Slobodkin A.I."/>
            <person name="Slobodkina G.B."/>
            <person name="Allioux M."/>
            <person name="Alain K."/>
            <person name="Jebbar M."/>
            <person name="Shadrin V."/>
            <person name="Kublanov I.V."/>
            <person name="Toshchakov S.V."/>
            <person name="Bonch-Osmolovskaya E.A."/>
        </authorList>
    </citation>
    <scope>NUCLEOTIDE SEQUENCE [LARGE SCALE GENOMIC DNA]</scope>
    <source>
        <strain evidence="7 8">SL50</strain>
    </source>
</reference>
<evidence type="ECO:0000256" key="3">
    <source>
        <dbReference type="ARBA" id="ARBA00022723"/>
    </source>
</evidence>
<dbReference type="AlphaFoldDB" id="A0A5A8F1U2"/>
<dbReference type="InterPro" id="IPR019575">
    <property type="entry name" value="Nuop51_4Fe4S-bd"/>
</dbReference>
<evidence type="ECO:0000256" key="5">
    <source>
        <dbReference type="ARBA" id="ARBA00023014"/>
    </source>
</evidence>
<dbReference type="Gene3D" id="3.30.70.20">
    <property type="match status" value="1"/>
</dbReference>
<dbReference type="Gene3D" id="1.20.1440.230">
    <property type="entry name" value="NADH-ubiquinone oxidoreductase 51kDa subunit, iron-sulphur binding domain"/>
    <property type="match status" value="1"/>
</dbReference>
<comment type="similarity">
    <text evidence="1">Belongs to the complex I 51 kDa subunit family.</text>
</comment>
<dbReference type="SMART" id="SM00928">
    <property type="entry name" value="NADH_4Fe-4S"/>
    <property type="match status" value="1"/>
</dbReference>
<dbReference type="Pfam" id="PF01512">
    <property type="entry name" value="Complex1_51K"/>
    <property type="match status" value="1"/>
</dbReference>
<dbReference type="RefSeq" id="WP_149267426.1">
    <property type="nucleotide sequence ID" value="NZ_VFJB01000010.1"/>
</dbReference>
<dbReference type="PROSITE" id="PS00198">
    <property type="entry name" value="4FE4S_FER_1"/>
    <property type="match status" value="1"/>
</dbReference>
<evidence type="ECO:0000259" key="6">
    <source>
        <dbReference type="PROSITE" id="PS51379"/>
    </source>
</evidence>
<proteinExistence type="inferred from homology"/>
<dbReference type="FunFam" id="1.20.1440.230:FF:000001">
    <property type="entry name" value="Mitochondrial NADH dehydrogenase flavoprotein 1"/>
    <property type="match status" value="1"/>
</dbReference>
<dbReference type="PANTHER" id="PTHR43578">
    <property type="entry name" value="NADH-QUINONE OXIDOREDUCTASE SUBUNIT F"/>
    <property type="match status" value="1"/>
</dbReference>
<dbReference type="Gene3D" id="3.40.30.10">
    <property type="entry name" value="Glutaredoxin"/>
    <property type="match status" value="1"/>
</dbReference>
<keyword evidence="2" id="KW-0004">4Fe-4S</keyword>
<dbReference type="SUPFAM" id="SSF52833">
    <property type="entry name" value="Thioredoxin-like"/>
    <property type="match status" value="1"/>
</dbReference>
<dbReference type="GO" id="GO:0046872">
    <property type="term" value="F:metal ion binding"/>
    <property type="evidence" value="ECO:0007669"/>
    <property type="project" value="UniProtKB-KW"/>
</dbReference>
<keyword evidence="8" id="KW-1185">Reference proteome</keyword>
<dbReference type="Pfam" id="PF13187">
    <property type="entry name" value="Fer4_9"/>
    <property type="match status" value="1"/>
</dbReference>
<comment type="caution">
    <text evidence="7">The sequence shown here is derived from an EMBL/GenBank/DDBJ whole genome shotgun (WGS) entry which is preliminary data.</text>
</comment>
<dbReference type="InterPro" id="IPR017896">
    <property type="entry name" value="4Fe4S_Fe-S-bd"/>
</dbReference>
<dbReference type="SUPFAM" id="SSF142019">
    <property type="entry name" value="Nqo1 FMN-binding domain-like"/>
    <property type="match status" value="1"/>
</dbReference>
<keyword evidence="3" id="KW-0479">Metal-binding</keyword>
<dbReference type="InterPro" id="IPR036249">
    <property type="entry name" value="Thioredoxin-like_sf"/>
</dbReference>
<name>A0A5A8F1U2_9BACT</name>
<dbReference type="Proteomes" id="UP000322876">
    <property type="component" value="Unassembled WGS sequence"/>
</dbReference>
<keyword evidence="4" id="KW-0408">Iron</keyword>
<sequence>MKITSLEDLENIARKGLKKLNPDNKVRISVGFATCGISVGGDDVFKTFKEKIYERKLNNLELCKTGCIGFCGEEPLVNIKMPGKSIVVLHRVTPNDVDDILQKIENETYEFHKAFFKIDDWDHVTSKIHYGDGYENIPKWNEIKFFKPTKRVVLRNSGIINPEDIDEYIAVGGYRSLYKVIKSMTPDEIIEEVKKSGLRGRGGAGFPTGLKWEFAKKEQSDVKYVICNADEGDPGAYMNRNEMESDPHMIIEGMIIGAYATGATEGIIYIRAEYPLAVERFKKAINDAKKYGLLGEKILGSNFNFDIIVTEGAGAFVCGEETALIASVEGEIGRPRLKPPYPAQKGLWGKPTNINNVETWSNVPVIIAKGGDWFSKLGTQKSPGTKVFSLVGKVKNVGLVEVELGTTIDRIVNYIGNDGVNNGKIKAVQTGGPSGGCIPENLFNTPIDYEHLAAVGSIMGSGGIVVMDDDTCMVDTAKYFLDFSIDESCGKCVSCREGLKHMHDILDDITKGKATFEDIDTLKELAQTVKVTSLCGLGKTASNPVLTTLKYFYKEYEEHVKHKRCFARVCKDLIRYVIAKDECTGCTICAKRCPVNAINGEKGKPHIISQNVCVKCGICYDVCKFNSVKKLSEAIGGEK</sequence>
<feature type="domain" description="4Fe-4S ferredoxin-type" evidence="6">
    <location>
        <begin position="604"/>
        <end position="633"/>
    </location>
</feature>
<dbReference type="GO" id="GO:0051539">
    <property type="term" value="F:4 iron, 4 sulfur cluster binding"/>
    <property type="evidence" value="ECO:0007669"/>
    <property type="project" value="UniProtKB-KW"/>
</dbReference>
<evidence type="ECO:0000256" key="4">
    <source>
        <dbReference type="ARBA" id="ARBA00023004"/>
    </source>
</evidence>
<dbReference type="FunFam" id="3.40.50.11540:FF:000001">
    <property type="entry name" value="NADH dehydrogenase [ubiquinone] flavoprotein 1, mitochondrial"/>
    <property type="match status" value="1"/>
</dbReference>
<gene>
    <name evidence="7" type="ORF">FHQ18_12020</name>
</gene>
<dbReference type="OrthoDB" id="9761899at2"/>
<dbReference type="InterPro" id="IPR037207">
    <property type="entry name" value="Nuop51_4Fe4S-bd_sf"/>
</dbReference>